<evidence type="ECO:0000313" key="1">
    <source>
        <dbReference type="EnsemblMetazoa" id="GAUT022047-PA"/>
    </source>
</evidence>
<proteinExistence type="predicted"/>
<dbReference type="Proteomes" id="UP000078200">
    <property type="component" value="Unassembled WGS sequence"/>
</dbReference>
<organism evidence="1 2">
    <name type="scientific">Glossina austeni</name>
    <name type="common">Savannah tsetse fly</name>
    <dbReference type="NCBI Taxonomy" id="7395"/>
    <lineage>
        <taxon>Eukaryota</taxon>
        <taxon>Metazoa</taxon>
        <taxon>Ecdysozoa</taxon>
        <taxon>Arthropoda</taxon>
        <taxon>Hexapoda</taxon>
        <taxon>Insecta</taxon>
        <taxon>Pterygota</taxon>
        <taxon>Neoptera</taxon>
        <taxon>Endopterygota</taxon>
        <taxon>Diptera</taxon>
        <taxon>Brachycera</taxon>
        <taxon>Muscomorpha</taxon>
        <taxon>Hippoboscoidea</taxon>
        <taxon>Glossinidae</taxon>
        <taxon>Glossina</taxon>
    </lineage>
</organism>
<accession>A0A1A9V0R6</accession>
<dbReference type="AlphaFoldDB" id="A0A1A9V0R6"/>
<keyword evidence="2" id="KW-1185">Reference proteome</keyword>
<name>A0A1A9V0R6_GLOAU</name>
<dbReference type="VEuPathDB" id="VectorBase:GAUT022047"/>
<protein>
    <submittedName>
        <fullName evidence="1">Uncharacterized protein</fullName>
    </submittedName>
</protein>
<evidence type="ECO:0000313" key="2">
    <source>
        <dbReference type="Proteomes" id="UP000078200"/>
    </source>
</evidence>
<sequence>MFKLRFEENLWSELKDWLKKCYDYLIREIQTSKSIIQTNQENRGKFNQTAYERSDCSENFPDFSESTSQKEQQYNSAETYNKFVEENVNNIKQINNNAINNLEQGTNGFKQQIGKLLSKHDIGLQPYHKLEMINTAVKLEEGDISKRQEVYFNEMKERMKEHSQGLLELKIVISVLEPIKKKLRNGIYCYKPTVDELLKSFALNSTKEAHPEAICIKQLMSEIKKMENKVSNAKISC</sequence>
<dbReference type="EnsemblMetazoa" id="GAUT022047-RA">
    <property type="protein sequence ID" value="GAUT022047-PA"/>
    <property type="gene ID" value="GAUT022047"/>
</dbReference>
<reference evidence="1" key="1">
    <citation type="submission" date="2020-05" db="UniProtKB">
        <authorList>
            <consortium name="EnsemblMetazoa"/>
        </authorList>
    </citation>
    <scope>IDENTIFICATION</scope>
    <source>
        <strain evidence="1">TTRI</strain>
    </source>
</reference>